<dbReference type="EMBL" id="JAQQWL010000002">
    <property type="protein sequence ID" value="KAK8087221.1"/>
    <property type="molecule type" value="Genomic_DNA"/>
</dbReference>
<dbReference type="Proteomes" id="UP001480595">
    <property type="component" value="Unassembled WGS sequence"/>
</dbReference>
<dbReference type="RefSeq" id="XP_066721745.1">
    <property type="nucleotide sequence ID" value="XM_066853604.1"/>
</dbReference>
<comment type="caution">
    <text evidence="2">The sequence shown here is derived from an EMBL/GenBank/DDBJ whole genome shotgun (WGS) entry which is preliminary data.</text>
</comment>
<name>A0ABR1WVP5_9PEZI</name>
<accession>A0ABR1WVP5</accession>
<evidence type="ECO:0000256" key="1">
    <source>
        <dbReference type="SAM" id="MobiDB-lite"/>
    </source>
</evidence>
<protein>
    <submittedName>
        <fullName evidence="2">Uncharacterized protein</fullName>
    </submittedName>
</protein>
<evidence type="ECO:0000313" key="3">
    <source>
        <dbReference type="Proteomes" id="UP001480595"/>
    </source>
</evidence>
<organism evidence="2 3">
    <name type="scientific">Apiospora phragmitis</name>
    <dbReference type="NCBI Taxonomy" id="2905665"/>
    <lineage>
        <taxon>Eukaryota</taxon>
        <taxon>Fungi</taxon>
        <taxon>Dikarya</taxon>
        <taxon>Ascomycota</taxon>
        <taxon>Pezizomycotina</taxon>
        <taxon>Sordariomycetes</taxon>
        <taxon>Xylariomycetidae</taxon>
        <taxon>Amphisphaeriales</taxon>
        <taxon>Apiosporaceae</taxon>
        <taxon>Apiospora</taxon>
    </lineage>
</organism>
<keyword evidence="3" id="KW-1185">Reference proteome</keyword>
<dbReference type="GeneID" id="92086667"/>
<proteinExistence type="predicted"/>
<reference evidence="2 3" key="1">
    <citation type="submission" date="2023-01" db="EMBL/GenBank/DDBJ databases">
        <title>Analysis of 21 Apiospora genomes using comparative genomics revels a genus with tremendous synthesis potential of carbohydrate active enzymes and secondary metabolites.</title>
        <authorList>
            <person name="Sorensen T."/>
        </authorList>
    </citation>
    <scope>NUCLEOTIDE SEQUENCE [LARGE SCALE GENOMIC DNA]</scope>
    <source>
        <strain evidence="2 3">CBS 135458</strain>
    </source>
</reference>
<evidence type="ECO:0000313" key="2">
    <source>
        <dbReference type="EMBL" id="KAK8087221.1"/>
    </source>
</evidence>
<feature type="region of interest" description="Disordered" evidence="1">
    <location>
        <begin position="218"/>
        <end position="250"/>
    </location>
</feature>
<sequence>MVDRLGTAEGDLFQPLDYMPKISGYLSRDGTAESLIDIECVKNAGIWSSTRPEQVFLILREHLGDENLDLAGGVLYEFIEIDCEYTDDPGAAFQRWRHDHMSRYTDLELPHVPHMTTITPCIIPTERLAHWRSQHPERYPFVLSDSGPPSSERFSGDRSCIRNRKAWLIDNTFYVSSKTGGTLPLNNPDPKEFHELQWKAQDTTGRLVEEREVPLKDNKWSRDMASRRASEARSTSSVQGDKRTPAPRSSLLNRLAVRFSRKRKDHVQEERRRSWLPSALMGEGGLSFKDWRATHNTTPIPLPEGCGVPHAIFARKNLLVDEEENLSSFAAVSQMPVAESKATDAVIEAASQSDLIGHEQPWRFRGPFTPQLGYDGGLDYQWTLCRRSLDSLRPTTRDARCKELEQGKGHKPRVASDSTTPYGACPTMGANRKKSHFGLDGVLEWLASSEHVSEELPSASTFSRLENFGAKPPTPPRVPPPRLSERPLNEHLRLASRVSAKPSSDTPPLFENIAFVMSGNRSEKHGPSSNRKATIIQLSPTLSSQYTSTSELHGSRRMCPVHKRSYLSFSSSTTRGESDYRSDDNIGCYDCAREAEGELLPSRPPIVCELLHPRPRLCGVSQGVTAERLRDLGIP</sequence>
<feature type="compositionally biased region" description="Basic and acidic residues" evidence="1">
    <location>
        <begin position="218"/>
        <end position="231"/>
    </location>
</feature>
<gene>
    <name evidence="2" type="ORF">PG994_002195</name>
</gene>